<dbReference type="Pfam" id="PF22905">
    <property type="entry name" value="Hydro_N_hd"/>
    <property type="match status" value="1"/>
</dbReference>
<protein>
    <recommendedName>
        <fullName evidence="2">Predicted hydrolase N-terminal domain-containing protein</fullName>
    </recommendedName>
</protein>
<sequence>MTDTSEAFADARSRFQASWNRENGSHPINDSVEVQSAAVSLNLDKQQLTKIGVDLEKIAASLTEAQRASHNAIESLDSSLNEIDDAIDRTLRQGVELTEADIEPLENIAILDTREALAQIESTRESYAAEMTRAMTEMEAEGYTPDVIDPVDGNGMDASDDAQSTAAAYSASQRATDQALVDSAGPMTPEKAEAAARLRDYATVTNPGSSPDSVRLAGERLDDFAKTTHPGPWKTDPILGVPPSRRALVRREWQKQLEQGQPWMPPMTPDEATRWMDEQEAHARLNAMNATQKALEDAGMSAPKAKSLVDAMTSGLTLKDLSQYAEVTGGAAADIDGRAPVGRHALDGFNPETIKTLGTIGKTVKGAGSLLEVGLAVEALSIGAPAGATLGGLGGSLGGGALGGAALGFLGGLELGPGGAFVGTMVGGLVGGAGGEWGGRLAGRKLFDE</sequence>
<dbReference type="Proteomes" id="UP000216063">
    <property type="component" value="Unassembled WGS sequence"/>
</dbReference>
<feature type="region of interest" description="Disordered" evidence="1">
    <location>
        <begin position="153"/>
        <end position="173"/>
    </location>
</feature>
<dbReference type="InterPro" id="IPR054469">
    <property type="entry name" value="Pred_hydrolase_N"/>
</dbReference>
<proteinExistence type="predicted"/>
<accession>A0A255DHK4</accession>
<gene>
    <name evidence="3" type="ORF">CG716_15235</name>
</gene>
<dbReference type="EMBL" id="NOZR01000011">
    <property type="protein sequence ID" value="OYN78744.1"/>
    <property type="molecule type" value="Genomic_DNA"/>
</dbReference>
<feature type="domain" description="Predicted hydrolase N-terminal" evidence="2">
    <location>
        <begin position="2"/>
        <end position="138"/>
    </location>
</feature>
<organism evidence="3 4">
    <name type="scientific">Mycolicibacterium sphagni</name>
    <dbReference type="NCBI Taxonomy" id="1786"/>
    <lineage>
        <taxon>Bacteria</taxon>
        <taxon>Bacillati</taxon>
        <taxon>Actinomycetota</taxon>
        <taxon>Actinomycetes</taxon>
        <taxon>Mycobacteriales</taxon>
        <taxon>Mycobacteriaceae</taxon>
        <taxon>Mycolicibacterium</taxon>
    </lineage>
</organism>
<reference evidence="3 4" key="1">
    <citation type="submission" date="2017-07" db="EMBL/GenBank/DDBJ databases">
        <title>The new phylogeny of genus Mycobacterium.</title>
        <authorList>
            <person name="Tortoli E."/>
            <person name="Trovato A."/>
            <person name="Cirillo D.M."/>
        </authorList>
    </citation>
    <scope>NUCLEOTIDE SEQUENCE [LARGE SCALE GENOMIC DNA]</scope>
    <source>
        <strain evidence="3 4">ATCC 33027</strain>
    </source>
</reference>
<name>A0A255DHK4_9MYCO</name>
<evidence type="ECO:0000313" key="3">
    <source>
        <dbReference type="EMBL" id="OYN78744.1"/>
    </source>
</evidence>
<feature type="compositionally biased region" description="Low complexity" evidence="1">
    <location>
        <begin position="161"/>
        <end position="173"/>
    </location>
</feature>
<evidence type="ECO:0000313" key="4">
    <source>
        <dbReference type="Proteomes" id="UP000216063"/>
    </source>
</evidence>
<keyword evidence="4" id="KW-1185">Reference proteome</keyword>
<comment type="caution">
    <text evidence="3">The sequence shown here is derived from an EMBL/GenBank/DDBJ whole genome shotgun (WGS) entry which is preliminary data.</text>
</comment>
<evidence type="ECO:0000256" key="1">
    <source>
        <dbReference type="SAM" id="MobiDB-lite"/>
    </source>
</evidence>
<evidence type="ECO:0000259" key="2">
    <source>
        <dbReference type="Pfam" id="PF22905"/>
    </source>
</evidence>
<dbReference type="AlphaFoldDB" id="A0A255DHK4"/>